<dbReference type="WBParaSite" id="ACAC_0001145201-mRNA-1">
    <property type="protein sequence ID" value="ACAC_0001145201-mRNA-1"/>
    <property type="gene ID" value="ACAC_0001145201"/>
</dbReference>
<evidence type="ECO:0000313" key="1">
    <source>
        <dbReference type="Proteomes" id="UP000035642"/>
    </source>
</evidence>
<dbReference type="AlphaFoldDB" id="A0A0K0DJ96"/>
<protein>
    <submittedName>
        <fullName evidence="2">3-methyl-2-oxobutanoate hydroxymethyltransferase</fullName>
    </submittedName>
</protein>
<organism evidence="1 2">
    <name type="scientific">Angiostrongylus cantonensis</name>
    <name type="common">Rat lungworm</name>
    <dbReference type="NCBI Taxonomy" id="6313"/>
    <lineage>
        <taxon>Eukaryota</taxon>
        <taxon>Metazoa</taxon>
        <taxon>Ecdysozoa</taxon>
        <taxon>Nematoda</taxon>
        <taxon>Chromadorea</taxon>
        <taxon>Rhabditida</taxon>
        <taxon>Rhabditina</taxon>
        <taxon>Rhabditomorpha</taxon>
        <taxon>Strongyloidea</taxon>
        <taxon>Metastrongylidae</taxon>
        <taxon>Angiostrongylus</taxon>
    </lineage>
</organism>
<accession>A0A0K0DJ96</accession>
<evidence type="ECO:0000313" key="2">
    <source>
        <dbReference type="WBParaSite" id="ACAC_0001145201-mRNA-1"/>
    </source>
</evidence>
<dbReference type="Proteomes" id="UP000035642">
    <property type="component" value="Unassembled WGS sequence"/>
</dbReference>
<sequence>MVSVTIHMSASFPVTENCIRADNSLVILGTIELLLDAKVRKAAQNCAFGYTSLTILMARTVQDVADGMCMADKYIIIVLKTICELELIAKYVKPSYVRIRSTLSSMSCVIEGVKLNVWICISLHEELLPVCTFVLSSIVEHSF</sequence>
<name>A0A0K0DJ96_ANGCA</name>
<proteinExistence type="predicted"/>
<reference evidence="2" key="2">
    <citation type="submission" date="2017-02" db="UniProtKB">
        <authorList>
            <consortium name="WormBaseParasite"/>
        </authorList>
    </citation>
    <scope>IDENTIFICATION</scope>
</reference>
<keyword evidence="1" id="KW-1185">Reference proteome</keyword>
<reference evidence="1" key="1">
    <citation type="submission" date="2012-09" db="EMBL/GenBank/DDBJ databases">
        <authorList>
            <person name="Martin A.A."/>
        </authorList>
    </citation>
    <scope>NUCLEOTIDE SEQUENCE</scope>
</reference>